<dbReference type="SUPFAM" id="SSF53067">
    <property type="entry name" value="Actin-like ATPase domain"/>
    <property type="match status" value="2"/>
</dbReference>
<dbReference type="OrthoDB" id="337660at2759"/>
<accession>A0A9P8CRT3</accession>
<evidence type="ECO:0000256" key="2">
    <source>
        <dbReference type="SAM" id="MobiDB-lite"/>
    </source>
</evidence>
<dbReference type="GeneID" id="70293960"/>
<reference evidence="3" key="1">
    <citation type="journal article" date="2021" name="IMA Fungus">
        <title>Genomic characterization of three marine fungi, including Emericellopsis atlantica sp. nov. with signatures of a generalist lifestyle and marine biomass degradation.</title>
        <authorList>
            <person name="Hagestad O.C."/>
            <person name="Hou L."/>
            <person name="Andersen J.H."/>
            <person name="Hansen E.H."/>
            <person name="Altermark B."/>
            <person name="Li C."/>
            <person name="Kuhnert E."/>
            <person name="Cox R.J."/>
            <person name="Crous P.W."/>
            <person name="Spatafora J.W."/>
            <person name="Lail K."/>
            <person name="Amirebrahimi M."/>
            <person name="Lipzen A."/>
            <person name="Pangilinan J."/>
            <person name="Andreopoulos W."/>
            <person name="Hayes R.D."/>
            <person name="Ng V."/>
            <person name="Grigoriev I.V."/>
            <person name="Jackson S.A."/>
            <person name="Sutton T.D.S."/>
            <person name="Dobson A.D.W."/>
            <person name="Rama T."/>
        </authorList>
    </citation>
    <scope>NUCLEOTIDE SEQUENCE</scope>
    <source>
        <strain evidence="3">TS7</strain>
    </source>
</reference>
<feature type="region of interest" description="Disordered" evidence="2">
    <location>
        <begin position="297"/>
        <end position="343"/>
    </location>
</feature>
<dbReference type="AlphaFoldDB" id="A0A9P8CRT3"/>
<evidence type="ECO:0000313" key="3">
    <source>
        <dbReference type="EMBL" id="KAG9256662.1"/>
    </source>
</evidence>
<feature type="region of interest" description="Disordered" evidence="2">
    <location>
        <begin position="13"/>
        <end position="38"/>
    </location>
</feature>
<dbReference type="Gene3D" id="3.90.640.10">
    <property type="entry name" value="Actin, Chain A, domain 4"/>
    <property type="match status" value="1"/>
</dbReference>
<feature type="compositionally biased region" description="Polar residues" evidence="2">
    <location>
        <begin position="19"/>
        <end position="38"/>
    </location>
</feature>
<proteinExistence type="inferred from homology"/>
<dbReference type="Gene3D" id="3.30.420.40">
    <property type="match status" value="2"/>
</dbReference>
<keyword evidence="4" id="KW-1185">Reference proteome</keyword>
<dbReference type="InterPro" id="IPR043129">
    <property type="entry name" value="ATPase_NBD"/>
</dbReference>
<dbReference type="SMART" id="SM00268">
    <property type="entry name" value="ACTIN"/>
    <property type="match status" value="1"/>
</dbReference>
<sequence length="574" mass="63534">MSSSAGFAAAHRSVASIRSGPSQGPSTPSRSISSTFGSPSTIRADDDIIVIELGSRLLRVGFAGDPVPKATLQCGPDEQRRVGDFRAWLDPTKTPGQAWSSEYELWRYDLSKVELGLVHDKLDRLMREAFSKFLLIDSKPRRMALVADPSLPLPLLSTVLDTAFGRFQAPMVSLLSPATMSAVAAGVRSALVIDIGWSETVVTSVYEYREVKTTRSVRAGKYFNNELYRKVLHPLIAEDQGKEANTVSEKSHGQENPTKEKMDRDRAVDVENEKDHRLSFDESEDIMRRLAWCRPTNRTSQRTSAQLETVEEQDENEAEAGSTTTPGADRTAHVPLQSSTPPKTIDVPFERIADVCGDVFFEPSMNLAHFDDHELPIHLLAYRHLAELPVDVRAICMSRVIFIGGCSNILGLKQRVIDETTSIIETKGWEPASGKAVDQLSNNSKLKWKPTKTPHLEQDRDEEDGLFSEQANDFDQFERGFMRPRKKDPPVQGHIRALHSVGPWTGASLACQLKIPAMATIDRELWLQQGVNGASRPNDVDVKAQQRQSMGAGGLIRGSGGQHTNWTLGKWGAI</sequence>
<dbReference type="EMBL" id="MU251247">
    <property type="protein sequence ID" value="KAG9256662.1"/>
    <property type="molecule type" value="Genomic_DNA"/>
</dbReference>
<gene>
    <name evidence="3" type="ORF">F5Z01DRAFT_648859</name>
</gene>
<evidence type="ECO:0000313" key="4">
    <source>
        <dbReference type="Proteomes" id="UP000887229"/>
    </source>
</evidence>
<evidence type="ECO:0000256" key="1">
    <source>
        <dbReference type="RuleBase" id="RU000487"/>
    </source>
</evidence>
<feature type="region of interest" description="Disordered" evidence="2">
    <location>
        <begin position="240"/>
        <end position="276"/>
    </location>
</feature>
<dbReference type="Proteomes" id="UP000887229">
    <property type="component" value="Unassembled WGS sequence"/>
</dbReference>
<comment type="similarity">
    <text evidence="1">Belongs to the actin family.</text>
</comment>
<feature type="compositionally biased region" description="Acidic residues" evidence="2">
    <location>
        <begin position="309"/>
        <end position="318"/>
    </location>
</feature>
<name>A0A9P8CRT3_9HYPO</name>
<dbReference type="PANTHER" id="PTHR11937">
    <property type="entry name" value="ACTIN"/>
    <property type="match status" value="1"/>
</dbReference>
<feature type="compositionally biased region" description="Polar residues" evidence="2">
    <location>
        <begin position="297"/>
        <end position="307"/>
    </location>
</feature>
<feature type="compositionally biased region" description="Basic and acidic residues" evidence="2">
    <location>
        <begin position="249"/>
        <end position="276"/>
    </location>
</feature>
<dbReference type="InterPro" id="IPR004000">
    <property type="entry name" value="Actin"/>
</dbReference>
<dbReference type="Pfam" id="PF00022">
    <property type="entry name" value="Actin"/>
    <property type="match status" value="1"/>
</dbReference>
<protein>
    <submittedName>
        <fullName evidence="3">Actin protein RO7</fullName>
    </submittedName>
</protein>
<dbReference type="RefSeq" id="XP_046120586.1">
    <property type="nucleotide sequence ID" value="XM_046263057.1"/>
</dbReference>
<organism evidence="3 4">
    <name type="scientific">Emericellopsis atlantica</name>
    <dbReference type="NCBI Taxonomy" id="2614577"/>
    <lineage>
        <taxon>Eukaryota</taxon>
        <taxon>Fungi</taxon>
        <taxon>Dikarya</taxon>
        <taxon>Ascomycota</taxon>
        <taxon>Pezizomycotina</taxon>
        <taxon>Sordariomycetes</taxon>
        <taxon>Hypocreomycetidae</taxon>
        <taxon>Hypocreales</taxon>
        <taxon>Bionectriaceae</taxon>
        <taxon>Emericellopsis</taxon>
    </lineage>
</organism>
<comment type="caution">
    <text evidence="3">The sequence shown here is derived from an EMBL/GenBank/DDBJ whole genome shotgun (WGS) entry which is preliminary data.</text>
</comment>